<feature type="transmembrane region" description="Helical" evidence="1">
    <location>
        <begin position="224"/>
        <end position="249"/>
    </location>
</feature>
<sequence length="391" mass="42556">MVSSRDVATYLNVSGAAFANLSQTADATSDEVQLALWYEGYNLKDSMINVALLTMFFGLLTVLSAVAAYVLLSKQIERRRSALMLLAIVAMWTTTLAYWVANIVAVVEAYTVLRDLTTHLSNRMLGMQDCLAALAAAASAASGSCMQGDPLRVTIGDSIVWWRAWVLWPDNRVVRCSMLTFTSVLDTADVCLQVARQAAPGVGSFKLPTEGDQFIEGSMFAGSAYGLLAGLCCLLTNVAATSLIAYRAWEHRCIIMSYLRRSSRRTQVERTLALLVESGLLYCTLWMGVVVCDFIHAPPGHENSAFAHGFRYVMNGCLVPIIGMYPTLMIIVCAVDRSLYEKSADDLVRGFDEPSIRRCGTLSELLSASSAFVAAEGSGRVRSDKLIDASL</sequence>
<reference evidence="2 3" key="1">
    <citation type="journal article" date="2019" name="Nat. Ecol. Evol.">
        <title>Megaphylogeny resolves global patterns of mushroom evolution.</title>
        <authorList>
            <person name="Varga T."/>
            <person name="Krizsan K."/>
            <person name="Foldi C."/>
            <person name="Dima B."/>
            <person name="Sanchez-Garcia M."/>
            <person name="Sanchez-Ramirez S."/>
            <person name="Szollosi G.J."/>
            <person name="Szarkandi J.G."/>
            <person name="Papp V."/>
            <person name="Albert L."/>
            <person name="Andreopoulos W."/>
            <person name="Angelini C."/>
            <person name="Antonin V."/>
            <person name="Barry K.W."/>
            <person name="Bougher N.L."/>
            <person name="Buchanan P."/>
            <person name="Buyck B."/>
            <person name="Bense V."/>
            <person name="Catcheside P."/>
            <person name="Chovatia M."/>
            <person name="Cooper J."/>
            <person name="Damon W."/>
            <person name="Desjardin D."/>
            <person name="Finy P."/>
            <person name="Geml J."/>
            <person name="Haridas S."/>
            <person name="Hughes K."/>
            <person name="Justo A."/>
            <person name="Karasinski D."/>
            <person name="Kautmanova I."/>
            <person name="Kiss B."/>
            <person name="Kocsube S."/>
            <person name="Kotiranta H."/>
            <person name="LaButti K.M."/>
            <person name="Lechner B.E."/>
            <person name="Liimatainen K."/>
            <person name="Lipzen A."/>
            <person name="Lukacs Z."/>
            <person name="Mihaltcheva S."/>
            <person name="Morgado L.N."/>
            <person name="Niskanen T."/>
            <person name="Noordeloos M.E."/>
            <person name="Ohm R.A."/>
            <person name="Ortiz-Santana B."/>
            <person name="Ovrebo C."/>
            <person name="Racz N."/>
            <person name="Riley R."/>
            <person name="Savchenko A."/>
            <person name="Shiryaev A."/>
            <person name="Soop K."/>
            <person name="Spirin V."/>
            <person name="Szebenyi C."/>
            <person name="Tomsovsky M."/>
            <person name="Tulloss R.E."/>
            <person name="Uehling J."/>
            <person name="Grigoriev I.V."/>
            <person name="Vagvolgyi C."/>
            <person name="Papp T."/>
            <person name="Martin F.M."/>
            <person name="Miettinen O."/>
            <person name="Hibbett D.S."/>
            <person name="Nagy L.G."/>
        </authorList>
    </citation>
    <scope>NUCLEOTIDE SEQUENCE [LARGE SCALE GENOMIC DNA]</scope>
    <source>
        <strain evidence="2 3">HHB13444</strain>
    </source>
</reference>
<dbReference type="Proteomes" id="UP000308197">
    <property type="component" value="Unassembled WGS sequence"/>
</dbReference>
<feature type="transmembrane region" description="Helical" evidence="1">
    <location>
        <begin position="270"/>
        <end position="292"/>
    </location>
</feature>
<organism evidence="2 3">
    <name type="scientific">Polyporus arcularius HHB13444</name>
    <dbReference type="NCBI Taxonomy" id="1314778"/>
    <lineage>
        <taxon>Eukaryota</taxon>
        <taxon>Fungi</taxon>
        <taxon>Dikarya</taxon>
        <taxon>Basidiomycota</taxon>
        <taxon>Agaricomycotina</taxon>
        <taxon>Agaricomycetes</taxon>
        <taxon>Polyporales</taxon>
        <taxon>Polyporaceae</taxon>
        <taxon>Polyporus</taxon>
    </lineage>
</organism>
<keyword evidence="1" id="KW-0472">Membrane</keyword>
<dbReference type="EMBL" id="ML211590">
    <property type="protein sequence ID" value="TFK81539.1"/>
    <property type="molecule type" value="Genomic_DNA"/>
</dbReference>
<proteinExistence type="predicted"/>
<gene>
    <name evidence="2" type="ORF">K466DRAFT_656110</name>
</gene>
<keyword evidence="1" id="KW-1133">Transmembrane helix</keyword>
<feature type="transmembrane region" description="Helical" evidence="1">
    <location>
        <begin position="312"/>
        <end position="335"/>
    </location>
</feature>
<evidence type="ECO:0000313" key="3">
    <source>
        <dbReference type="Proteomes" id="UP000308197"/>
    </source>
</evidence>
<dbReference type="AlphaFoldDB" id="A0A5C3NXP5"/>
<feature type="transmembrane region" description="Helical" evidence="1">
    <location>
        <begin position="47"/>
        <end position="71"/>
    </location>
</feature>
<evidence type="ECO:0000313" key="2">
    <source>
        <dbReference type="EMBL" id="TFK81539.1"/>
    </source>
</evidence>
<dbReference type="InParanoid" id="A0A5C3NXP5"/>
<keyword evidence="1" id="KW-0812">Transmembrane</keyword>
<keyword evidence="3" id="KW-1185">Reference proteome</keyword>
<feature type="transmembrane region" description="Helical" evidence="1">
    <location>
        <begin position="83"/>
        <end position="107"/>
    </location>
</feature>
<protein>
    <submittedName>
        <fullName evidence="2">Uncharacterized protein</fullName>
    </submittedName>
</protein>
<accession>A0A5C3NXP5</accession>
<evidence type="ECO:0000256" key="1">
    <source>
        <dbReference type="SAM" id="Phobius"/>
    </source>
</evidence>
<name>A0A5C3NXP5_9APHY</name>